<evidence type="ECO:0000313" key="1">
    <source>
        <dbReference type="EMBL" id="SLN64805.1"/>
    </source>
</evidence>
<protein>
    <submittedName>
        <fullName evidence="1">Uncharacterized protein</fullName>
    </submittedName>
</protein>
<gene>
    <name evidence="1" type="ORF">LOS8367_03197</name>
</gene>
<name>A0A1X6ZY68_9RHOB</name>
<organism evidence="1 2">
    <name type="scientific">Limimaricola soesokkakensis</name>
    <dbReference type="NCBI Taxonomy" id="1343159"/>
    <lineage>
        <taxon>Bacteria</taxon>
        <taxon>Pseudomonadati</taxon>
        <taxon>Pseudomonadota</taxon>
        <taxon>Alphaproteobacteria</taxon>
        <taxon>Rhodobacterales</taxon>
        <taxon>Paracoccaceae</taxon>
        <taxon>Limimaricola</taxon>
    </lineage>
</organism>
<proteinExistence type="predicted"/>
<reference evidence="1 2" key="1">
    <citation type="submission" date="2017-03" db="EMBL/GenBank/DDBJ databases">
        <authorList>
            <person name="Afonso C.L."/>
            <person name="Miller P.J."/>
            <person name="Scott M.A."/>
            <person name="Spackman E."/>
            <person name="Goraichik I."/>
            <person name="Dimitrov K.M."/>
            <person name="Suarez D.L."/>
            <person name="Swayne D.E."/>
        </authorList>
    </citation>
    <scope>NUCLEOTIDE SEQUENCE [LARGE SCALE GENOMIC DNA]</scope>
    <source>
        <strain evidence="1 2">CECT 8367</strain>
    </source>
</reference>
<dbReference type="Proteomes" id="UP000193495">
    <property type="component" value="Unassembled WGS sequence"/>
</dbReference>
<dbReference type="EMBL" id="FWFY01000011">
    <property type="protein sequence ID" value="SLN64805.1"/>
    <property type="molecule type" value="Genomic_DNA"/>
</dbReference>
<accession>A0A1X6ZY68</accession>
<sequence>MKLTVWLWPVAAPTLKLTVRLPVKPVSSRLRPKARSVVPVSPASATVGALAIDRMTGMTSSSVTMPLAVAVPSVATTPVPVAPVRVTPTISAPSSTSSLSTGTISVPTPLTKLTAWVWAAAVPMSKFTCRVPVKVVSSTLRPKARLVVPVSPVSTCIGASVIERTMAVPSSSVTMPLAVVVPSATVVPVPVAPVKVTAIISVPLARSSLGTCTVSVPMPLTKLTAWL</sequence>
<dbReference type="AlphaFoldDB" id="A0A1X6ZY68"/>
<evidence type="ECO:0000313" key="2">
    <source>
        <dbReference type="Proteomes" id="UP000193495"/>
    </source>
</evidence>